<evidence type="ECO:0000256" key="4">
    <source>
        <dbReference type="ARBA" id="ARBA00022840"/>
    </source>
</evidence>
<dbReference type="EMBL" id="BARV01017377">
    <property type="protein sequence ID" value="GAI22631.1"/>
    <property type="molecule type" value="Genomic_DNA"/>
</dbReference>
<feature type="non-terminal residue" evidence="8">
    <location>
        <position position="283"/>
    </location>
</feature>
<proteinExistence type="predicted"/>
<dbReference type="PANTHER" id="PTHR43166">
    <property type="entry name" value="AMINO ACID IMPORT ATP-BINDING PROTEIN"/>
    <property type="match status" value="1"/>
</dbReference>
<keyword evidence="4" id="KW-0067">ATP-binding</keyword>
<evidence type="ECO:0000256" key="6">
    <source>
        <dbReference type="ARBA" id="ARBA00023136"/>
    </source>
</evidence>
<name>X1MX94_9ZZZZ</name>
<dbReference type="NCBIfam" id="TIGR02315">
    <property type="entry name" value="ABC_phnC"/>
    <property type="match status" value="1"/>
</dbReference>
<feature type="non-terminal residue" evidence="8">
    <location>
        <position position="1"/>
    </location>
</feature>
<dbReference type="PROSITE" id="PS00211">
    <property type="entry name" value="ABC_TRANSPORTER_1"/>
    <property type="match status" value="1"/>
</dbReference>
<evidence type="ECO:0000256" key="2">
    <source>
        <dbReference type="ARBA" id="ARBA00022475"/>
    </source>
</evidence>
<evidence type="ECO:0000313" key="8">
    <source>
        <dbReference type="EMBL" id="GAI22631.1"/>
    </source>
</evidence>
<reference evidence="8" key="1">
    <citation type="journal article" date="2014" name="Front. Microbiol.">
        <title>High frequency of phylogenetically diverse reductive dehalogenase-homologous genes in deep subseafloor sedimentary metagenomes.</title>
        <authorList>
            <person name="Kawai M."/>
            <person name="Futagami T."/>
            <person name="Toyoda A."/>
            <person name="Takaki Y."/>
            <person name="Nishi S."/>
            <person name="Hori S."/>
            <person name="Arai W."/>
            <person name="Tsubouchi T."/>
            <person name="Morono Y."/>
            <person name="Uchiyama I."/>
            <person name="Ito T."/>
            <person name="Fujiyama A."/>
            <person name="Inagaki F."/>
            <person name="Takami H."/>
        </authorList>
    </citation>
    <scope>NUCLEOTIDE SEQUENCE</scope>
    <source>
        <strain evidence="8">Expedition CK06-06</strain>
    </source>
</reference>
<dbReference type="SUPFAM" id="SSF52540">
    <property type="entry name" value="P-loop containing nucleoside triphosphate hydrolases"/>
    <property type="match status" value="1"/>
</dbReference>
<dbReference type="GO" id="GO:0005524">
    <property type="term" value="F:ATP binding"/>
    <property type="evidence" value="ECO:0007669"/>
    <property type="project" value="UniProtKB-KW"/>
</dbReference>
<dbReference type="InterPro" id="IPR017871">
    <property type="entry name" value="ABC_transporter-like_CS"/>
</dbReference>
<dbReference type="Gene3D" id="3.40.50.300">
    <property type="entry name" value="P-loop containing nucleotide triphosphate hydrolases"/>
    <property type="match status" value="1"/>
</dbReference>
<keyword evidence="2" id="KW-1003">Cell membrane</keyword>
<dbReference type="InterPro" id="IPR050086">
    <property type="entry name" value="MetN_ABC_transporter-like"/>
</dbReference>
<dbReference type="SMART" id="SM00382">
    <property type="entry name" value="AAA"/>
    <property type="match status" value="1"/>
</dbReference>
<keyword evidence="3" id="KW-0547">Nucleotide-binding</keyword>
<gene>
    <name evidence="8" type="ORF">S06H3_29630</name>
</gene>
<dbReference type="GO" id="GO:0016887">
    <property type="term" value="F:ATP hydrolysis activity"/>
    <property type="evidence" value="ECO:0007669"/>
    <property type="project" value="InterPro"/>
</dbReference>
<dbReference type="PROSITE" id="PS50893">
    <property type="entry name" value="ABC_TRANSPORTER_2"/>
    <property type="match status" value="1"/>
</dbReference>
<comment type="caution">
    <text evidence="8">The sequence shown here is derived from an EMBL/GenBank/DDBJ whole genome shotgun (WGS) entry which is preliminary data.</text>
</comment>
<accession>X1MX94</accession>
<evidence type="ECO:0000256" key="1">
    <source>
        <dbReference type="ARBA" id="ARBA00022448"/>
    </source>
</evidence>
<protein>
    <recommendedName>
        <fullName evidence="7">ABC transporter domain-containing protein</fullName>
    </recommendedName>
</protein>
<dbReference type="AlphaFoldDB" id="X1MX94"/>
<dbReference type="FunFam" id="3.40.50.300:FF:000134">
    <property type="entry name" value="Iron-enterobactin ABC transporter ATP-binding protein"/>
    <property type="match status" value="1"/>
</dbReference>
<dbReference type="GO" id="GO:0015416">
    <property type="term" value="F:ABC-type phosphonate transporter activity"/>
    <property type="evidence" value="ECO:0007669"/>
    <property type="project" value="InterPro"/>
</dbReference>
<dbReference type="InterPro" id="IPR012693">
    <property type="entry name" value="ABC_transpr_PhnC"/>
</dbReference>
<dbReference type="PANTHER" id="PTHR43166:SF6">
    <property type="entry name" value="PHOSPHONATES IMPORT ATP-BINDING PROTEIN PHNC"/>
    <property type="match status" value="1"/>
</dbReference>
<sequence>GLNKPGMLHLKFYIKINIEKWKYISTSLSSQKGDKSLLKIKNLTKIYEDGTVALKDVSFEVPDGEFMIILGLSGAGKSTLLRCINRLIEPTKGNIIWDEKDITKASDEELRKIRRNIGMIFQEFNLVERSSVITNVLSGRLGYVKTLSSVFHRFPKKERERAFQNLDRVGIADLAHKRADELSGGQRQRVGIARALMQEPHLMLADEPVASLDPVLAHTILRYLEQLNQEDGITVICSLHFLDLVRRYGTQVVGLKDGRVVFQGLPEEITDQRFKEIYGEEAE</sequence>
<keyword evidence="1" id="KW-0813">Transport</keyword>
<dbReference type="InterPro" id="IPR003593">
    <property type="entry name" value="AAA+_ATPase"/>
</dbReference>
<evidence type="ECO:0000259" key="7">
    <source>
        <dbReference type="PROSITE" id="PS50893"/>
    </source>
</evidence>
<feature type="domain" description="ABC transporter" evidence="7">
    <location>
        <begin position="38"/>
        <end position="282"/>
    </location>
</feature>
<dbReference type="InterPro" id="IPR003439">
    <property type="entry name" value="ABC_transporter-like_ATP-bd"/>
</dbReference>
<keyword evidence="6" id="KW-0472">Membrane</keyword>
<dbReference type="GO" id="GO:0016020">
    <property type="term" value="C:membrane"/>
    <property type="evidence" value="ECO:0007669"/>
    <property type="project" value="InterPro"/>
</dbReference>
<dbReference type="InterPro" id="IPR027417">
    <property type="entry name" value="P-loop_NTPase"/>
</dbReference>
<dbReference type="Pfam" id="PF00005">
    <property type="entry name" value="ABC_tran"/>
    <property type="match status" value="1"/>
</dbReference>
<dbReference type="CDD" id="cd03256">
    <property type="entry name" value="ABC_PhnC_transporter"/>
    <property type="match status" value="1"/>
</dbReference>
<organism evidence="8">
    <name type="scientific">marine sediment metagenome</name>
    <dbReference type="NCBI Taxonomy" id="412755"/>
    <lineage>
        <taxon>unclassified sequences</taxon>
        <taxon>metagenomes</taxon>
        <taxon>ecological metagenomes</taxon>
    </lineage>
</organism>
<keyword evidence="5" id="KW-1278">Translocase</keyword>
<evidence type="ECO:0000256" key="3">
    <source>
        <dbReference type="ARBA" id="ARBA00022741"/>
    </source>
</evidence>
<evidence type="ECO:0000256" key="5">
    <source>
        <dbReference type="ARBA" id="ARBA00022967"/>
    </source>
</evidence>